<name>A0A0E3LLK3_METBA</name>
<dbReference type="PATRIC" id="fig|1434109.4.peg.2792"/>
<keyword evidence="2" id="KW-0479">Metal-binding</keyword>
<accession>A0A0E3LLK3</accession>
<dbReference type="SUPFAM" id="SSF53850">
    <property type="entry name" value="Periplasmic binding protein-like II"/>
    <property type="match status" value="1"/>
</dbReference>
<dbReference type="GO" id="GO:0046872">
    <property type="term" value="F:metal ion binding"/>
    <property type="evidence" value="ECO:0007669"/>
    <property type="project" value="UniProtKB-KW"/>
</dbReference>
<proteinExistence type="predicted"/>
<dbReference type="PROSITE" id="PS51257">
    <property type="entry name" value="PROKAR_LIPOPROTEIN"/>
    <property type="match status" value="1"/>
</dbReference>
<evidence type="ECO:0000313" key="4">
    <source>
        <dbReference type="EMBL" id="AKB51421.1"/>
    </source>
</evidence>
<keyword evidence="3" id="KW-0732">Signal</keyword>
<sequence>MRKELIVLLVILGVFLAIGCTGNGNEATNETDNSVVAETSSSEQNPDAITVSAAASLTEAFTDIESQFETENPDVDVNFNFAGSGNLRQQIEGGAPVDVFASANQNHMDILAGEKLIENSTRKDFAQNSLVLIVPTNSDLNITGIKDLTAPEVEKISIGNPETAPVGKYATQALTEAGIWDQIKDKTILAEDVKQVLTYVERGEVDAGFVYMTDAKTADPGTIKIVATVPVNTSISYPIAVVSDSDNKEEAQEFVDFITGDEGQEILEKYGFTPESE</sequence>
<dbReference type="KEGG" id="mbw:MSBRW_2168"/>
<dbReference type="RefSeq" id="WP_011307515.1">
    <property type="nucleotide sequence ID" value="NZ_CP009526.1"/>
</dbReference>
<dbReference type="PANTHER" id="PTHR30632:SF0">
    <property type="entry name" value="SULFATE-BINDING PROTEIN"/>
    <property type="match status" value="1"/>
</dbReference>
<keyword evidence="1" id="KW-0500">Molybdenum</keyword>
<dbReference type="AlphaFoldDB" id="A0A0E3LLK3"/>
<dbReference type="PIRSF" id="PIRSF004846">
    <property type="entry name" value="ModA"/>
    <property type="match status" value="1"/>
</dbReference>
<dbReference type="EMBL" id="CP009526">
    <property type="protein sequence ID" value="AKB51421.1"/>
    <property type="molecule type" value="Genomic_DNA"/>
</dbReference>
<evidence type="ECO:0000313" key="5">
    <source>
        <dbReference type="Proteomes" id="UP000033038"/>
    </source>
</evidence>
<evidence type="ECO:0000256" key="1">
    <source>
        <dbReference type="ARBA" id="ARBA00022505"/>
    </source>
</evidence>
<dbReference type="GO" id="GO:0030973">
    <property type="term" value="F:molybdate ion binding"/>
    <property type="evidence" value="ECO:0007669"/>
    <property type="project" value="TreeGrafter"/>
</dbReference>
<dbReference type="InterPro" id="IPR005950">
    <property type="entry name" value="ModA"/>
</dbReference>
<dbReference type="GO" id="GO:0015689">
    <property type="term" value="P:molybdate ion transport"/>
    <property type="evidence" value="ECO:0007669"/>
    <property type="project" value="InterPro"/>
</dbReference>
<dbReference type="PANTHER" id="PTHR30632">
    <property type="entry name" value="MOLYBDATE-BINDING PERIPLASMIC PROTEIN"/>
    <property type="match status" value="1"/>
</dbReference>
<dbReference type="NCBIfam" id="TIGR01256">
    <property type="entry name" value="modA"/>
    <property type="match status" value="1"/>
</dbReference>
<dbReference type="InterPro" id="IPR041879">
    <property type="entry name" value="YvgL-like_PBP2"/>
</dbReference>
<protein>
    <submittedName>
        <fullName evidence="4">Molybdenum ABC transporter, periplasmic molybdenum-binding protein ModA</fullName>
    </submittedName>
</protein>
<dbReference type="Proteomes" id="UP000033038">
    <property type="component" value="Chromosome"/>
</dbReference>
<dbReference type="Pfam" id="PF13531">
    <property type="entry name" value="SBP_bac_11"/>
    <property type="match status" value="1"/>
</dbReference>
<reference evidence="4 5" key="1">
    <citation type="submission" date="2014-07" db="EMBL/GenBank/DDBJ databases">
        <title>Methanogenic archaea and the global carbon cycle.</title>
        <authorList>
            <person name="Henriksen J.R."/>
            <person name="Luke J."/>
            <person name="Reinhart S."/>
            <person name="Benedict M.N."/>
            <person name="Youngblut N.D."/>
            <person name="Metcalf M.E."/>
            <person name="Whitaker R.J."/>
            <person name="Metcalf W.W."/>
        </authorList>
    </citation>
    <scope>NUCLEOTIDE SEQUENCE [LARGE SCALE GENOMIC DNA]</scope>
    <source>
        <strain evidence="4 5">Wiesmoor</strain>
    </source>
</reference>
<dbReference type="CDD" id="cd13537">
    <property type="entry name" value="PBP2_YvgL_like"/>
    <property type="match status" value="1"/>
</dbReference>
<organism evidence="4 5">
    <name type="scientific">Methanosarcina barkeri str. Wiesmoor</name>
    <dbReference type="NCBI Taxonomy" id="1434109"/>
    <lineage>
        <taxon>Archaea</taxon>
        <taxon>Methanobacteriati</taxon>
        <taxon>Methanobacteriota</taxon>
        <taxon>Stenosarchaea group</taxon>
        <taxon>Methanomicrobia</taxon>
        <taxon>Methanosarcinales</taxon>
        <taxon>Methanosarcinaceae</taxon>
        <taxon>Methanosarcina</taxon>
    </lineage>
</organism>
<dbReference type="GeneID" id="24823699"/>
<dbReference type="FunFam" id="3.40.190.10:FF:000035">
    <property type="entry name" value="Molybdate ABC transporter substrate-binding protein"/>
    <property type="match status" value="1"/>
</dbReference>
<gene>
    <name evidence="4" type="ORF">MSBRW_2168</name>
</gene>
<dbReference type="HOGENOM" id="CLU_065520_3_1_2"/>
<dbReference type="Gene3D" id="3.40.190.10">
    <property type="entry name" value="Periplasmic binding protein-like II"/>
    <property type="match status" value="2"/>
</dbReference>
<evidence type="ECO:0000256" key="3">
    <source>
        <dbReference type="ARBA" id="ARBA00022729"/>
    </source>
</evidence>
<dbReference type="InterPro" id="IPR050682">
    <property type="entry name" value="ModA/WtpA"/>
</dbReference>
<evidence type="ECO:0000256" key="2">
    <source>
        <dbReference type="ARBA" id="ARBA00022723"/>
    </source>
</evidence>